<feature type="compositionally biased region" description="Polar residues" evidence="1">
    <location>
        <begin position="1"/>
        <end position="16"/>
    </location>
</feature>
<dbReference type="RefSeq" id="WP_208738342.1">
    <property type="nucleotide sequence ID" value="NZ_QMIF01000214.1"/>
</dbReference>
<protein>
    <submittedName>
        <fullName evidence="2">Uncharacterized protein</fullName>
    </submittedName>
</protein>
<organism evidence="2 3">
    <name type="scientific">Oceanidesulfovibrio marinus</name>
    <dbReference type="NCBI Taxonomy" id="370038"/>
    <lineage>
        <taxon>Bacteria</taxon>
        <taxon>Pseudomonadati</taxon>
        <taxon>Thermodesulfobacteriota</taxon>
        <taxon>Desulfovibrionia</taxon>
        <taxon>Desulfovibrionales</taxon>
        <taxon>Desulfovibrionaceae</taxon>
        <taxon>Oceanidesulfovibrio</taxon>
    </lineage>
</organism>
<gene>
    <name evidence="2" type="ORF">DQK91_22815</name>
</gene>
<proteinExistence type="predicted"/>
<dbReference type="Proteomes" id="UP000434052">
    <property type="component" value="Unassembled WGS sequence"/>
</dbReference>
<feature type="region of interest" description="Disordered" evidence="1">
    <location>
        <begin position="1"/>
        <end position="36"/>
    </location>
</feature>
<dbReference type="EMBL" id="QMIF01000214">
    <property type="protein sequence ID" value="TVM26745.1"/>
    <property type="molecule type" value="Genomic_DNA"/>
</dbReference>
<sequence>AYQQPAASISLNSDTLAKNRRHNSELGPGGEDTSPEFAGVAIGTNRVTITPGLSRQGDDSGPYPGIGASFGFSFKKNCLRT</sequence>
<dbReference type="AlphaFoldDB" id="A0A6P1Z8Z0"/>
<feature type="non-terminal residue" evidence="2">
    <location>
        <position position="1"/>
    </location>
</feature>
<evidence type="ECO:0000256" key="1">
    <source>
        <dbReference type="SAM" id="MobiDB-lite"/>
    </source>
</evidence>
<accession>A0A6P1Z8Z0</accession>
<name>A0A6P1Z8Z0_9BACT</name>
<evidence type="ECO:0000313" key="2">
    <source>
        <dbReference type="EMBL" id="TVM26745.1"/>
    </source>
</evidence>
<evidence type="ECO:0000313" key="3">
    <source>
        <dbReference type="Proteomes" id="UP000434052"/>
    </source>
</evidence>
<reference evidence="2 3" key="1">
    <citation type="submission" date="2018-06" db="EMBL/GenBank/DDBJ databases">
        <title>Complete genome of Desulfovibrio marinus P48SEP.</title>
        <authorList>
            <person name="Crispim J.S."/>
            <person name="Vidigal P.M.P."/>
            <person name="Silva L.C.F."/>
            <person name="Araujo L.C."/>
            <person name="Laguardia C.N."/>
            <person name="Dias R.S."/>
            <person name="Sousa M.P."/>
            <person name="Paula S.O."/>
            <person name="Silva C."/>
        </authorList>
    </citation>
    <scope>NUCLEOTIDE SEQUENCE [LARGE SCALE GENOMIC DNA]</scope>
    <source>
        <strain evidence="2 3">P48SEP</strain>
    </source>
</reference>
<comment type="caution">
    <text evidence="2">The sequence shown here is derived from an EMBL/GenBank/DDBJ whole genome shotgun (WGS) entry which is preliminary data.</text>
</comment>